<name>B8C7C4_THAPS</name>
<dbReference type="EMBL" id="CM000644">
    <property type="protein sequence ID" value="EED90953.1"/>
    <property type="molecule type" value="Genomic_DNA"/>
</dbReference>
<dbReference type="KEGG" id="tps:THAPSDRAFT_7725"/>
<organism evidence="1 2">
    <name type="scientific">Thalassiosira pseudonana</name>
    <name type="common">Marine diatom</name>
    <name type="synonym">Cyclotella nana</name>
    <dbReference type="NCBI Taxonomy" id="35128"/>
    <lineage>
        <taxon>Eukaryota</taxon>
        <taxon>Sar</taxon>
        <taxon>Stramenopiles</taxon>
        <taxon>Ochrophyta</taxon>
        <taxon>Bacillariophyta</taxon>
        <taxon>Coscinodiscophyceae</taxon>
        <taxon>Thalassiosirophycidae</taxon>
        <taxon>Thalassiosirales</taxon>
        <taxon>Thalassiosiraceae</taxon>
        <taxon>Thalassiosira</taxon>
    </lineage>
</organism>
<dbReference type="RefSeq" id="XP_002292102.1">
    <property type="nucleotide sequence ID" value="XM_002292066.1"/>
</dbReference>
<dbReference type="InParanoid" id="B8C7C4"/>
<dbReference type="GeneID" id="7452871"/>
<gene>
    <name evidence="1" type="ORF">THAPSDRAFT_7725</name>
</gene>
<evidence type="ECO:0000313" key="2">
    <source>
        <dbReference type="Proteomes" id="UP000001449"/>
    </source>
</evidence>
<reference evidence="1 2" key="2">
    <citation type="journal article" date="2008" name="Nature">
        <title>The Phaeodactylum genome reveals the evolutionary history of diatom genomes.</title>
        <authorList>
            <person name="Bowler C."/>
            <person name="Allen A.E."/>
            <person name="Badger J.H."/>
            <person name="Grimwood J."/>
            <person name="Jabbari K."/>
            <person name="Kuo A."/>
            <person name="Maheswari U."/>
            <person name="Martens C."/>
            <person name="Maumus F."/>
            <person name="Otillar R.P."/>
            <person name="Rayko E."/>
            <person name="Salamov A."/>
            <person name="Vandepoele K."/>
            <person name="Beszteri B."/>
            <person name="Gruber A."/>
            <person name="Heijde M."/>
            <person name="Katinka M."/>
            <person name="Mock T."/>
            <person name="Valentin K."/>
            <person name="Verret F."/>
            <person name="Berges J.A."/>
            <person name="Brownlee C."/>
            <person name="Cadoret J.P."/>
            <person name="Chiovitti A."/>
            <person name="Choi C.J."/>
            <person name="Coesel S."/>
            <person name="De Martino A."/>
            <person name="Detter J.C."/>
            <person name="Durkin C."/>
            <person name="Falciatore A."/>
            <person name="Fournet J."/>
            <person name="Haruta M."/>
            <person name="Huysman M.J."/>
            <person name="Jenkins B.D."/>
            <person name="Jiroutova K."/>
            <person name="Jorgensen R.E."/>
            <person name="Joubert Y."/>
            <person name="Kaplan A."/>
            <person name="Kroger N."/>
            <person name="Kroth P.G."/>
            <person name="La Roche J."/>
            <person name="Lindquist E."/>
            <person name="Lommer M."/>
            <person name="Martin-Jezequel V."/>
            <person name="Lopez P.J."/>
            <person name="Lucas S."/>
            <person name="Mangogna M."/>
            <person name="McGinnis K."/>
            <person name="Medlin L.K."/>
            <person name="Montsant A."/>
            <person name="Oudot-Le Secq M.P."/>
            <person name="Napoli C."/>
            <person name="Obornik M."/>
            <person name="Parker M.S."/>
            <person name="Petit J.L."/>
            <person name="Porcel B.M."/>
            <person name="Poulsen N."/>
            <person name="Robison M."/>
            <person name="Rychlewski L."/>
            <person name="Rynearson T.A."/>
            <person name="Schmutz J."/>
            <person name="Shapiro H."/>
            <person name="Siaut M."/>
            <person name="Stanley M."/>
            <person name="Sussman M.R."/>
            <person name="Taylor A.R."/>
            <person name="Vardi A."/>
            <person name="von Dassow P."/>
            <person name="Vyverman W."/>
            <person name="Willis A."/>
            <person name="Wyrwicz L.S."/>
            <person name="Rokhsar D.S."/>
            <person name="Weissenbach J."/>
            <person name="Armbrust E.V."/>
            <person name="Green B.R."/>
            <person name="Van de Peer Y."/>
            <person name="Grigoriev I.V."/>
        </authorList>
    </citation>
    <scope>NUCLEOTIDE SEQUENCE [LARGE SCALE GENOMIC DNA]</scope>
    <source>
        <strain evidence="1 2">CCMP1335</strain>
    </source>
</reference>
<protein>
    <submittedName>
        <fullName evidence="1">Uncharacterized protein</fullName>
    </submittedName>
</protein>
<dbReference type="OMA" id="TNEWADA"/>
<dbReference type="Proteomes" id="UP000001449">
    <property type="component" value="Chromosome 8"/>
</dbReference>
<dbReference type="eggNOG" id="ENOG502SU29">
    <property type="taxonomic scope" value="Eukaryota"/>
</dbReference>
<accession>B8C7C4</accession>
<keyword evidence="2" id="KW-1185">Reference proteome</keyword>
<reference evidence="1 2" key="1">
    <citation type="journal article" date="2004" name="Science">
        <title>The genome of the diatom Thalassiosira pseudonana: ecology, evolution, and metabolism.</title>
        <authorList>
            <person name="Armbrust E.V."/>
            <person name="Berges J.A."/>
            <person name="Bowler C."/>
            <person name="Green B.R."/>
            <person name="Martinez D."/>
            <person name="Putnam N.H."/>
            <person name="Zhou S."/>
            <person name="Allen A.E."/>
            <person name="Apt K.E."/>
            <person name="Bechner M."/>
            <person name="Brzezinski M.A."/>
            <person name="Chaal B.K."/>
            <person name="Chiovitti A."/>
            <person name="Davis A.K."/>
            <person name="Demarest M.S."/>
            <person name="Detter J.C."/>
            <person name="Glavina T."/>
            <person name="Goodstein D."/>
            <person name="Hadi M.Z."/>
            <person name="Hellsten U."/>
            <person name="Hildebrand M."/>
            <person name="Jenkins B.D."/>
            <person name="Jurka J."/>
            <person name="Kapitonov V.V."/>
            <person name="Kroger N."/>
            <person name="Lau W.W."/>
            <person name="Lane T.W."/>
            <person name="Larimer F.W."/>
            <person name="Lippmeier J.C."/>
            <person name="Lucas S."/>
            <person name="Medina M."/>
            <person name="Montsant A."/>
            <person name="Obornik M."/>
            <person name="Parker M.S."/>
            <person name="Palenik B."/>
            <person name="Pazour G.J."/>
            <person name="Richardson P.M."/>
            <person name="Rynearson T.A."/>
            <person name="Saito M.A."/>
            <person name="Schwartz D.C."/>
            <person name="Thamatrakoln K."/>
            <person name="Valentin K."/>
            <person name="Vardi A."/>
            <person name="Wilkerson F.P."/>
            <person name="Rokhsar D.S."/>
        </authorList>
    </citation>
    <scope>NUCLEOTIDE SEQUENCE [LARGE SCALE GENOMIC DNA]</scope>
    <source>
        <strain evidence="1 2">CCMP1335</strain>
    </source>
</reference>
<evidence type="ECO:0000313" key="1">
    <source>
        <dbReference type="EMBL" id="EED90953.1"/>
    </source>
</evidence>
<proteinExistence type="predicted"/>
<sequence>MVNGPKRILSSAIANALGEYFDVDAKSIEANLIKDARIVLKHVALKKQTSCVPINSVGNSTVITVTGSVEEVSFTWAWSVGGSDQQWIRDAVLTITGAKFACHLEHDEVHDADATKITDDKHRDSLSDFSFVNPAKIDADAQKEIKKEPGGIVGYVARQVKMVIDMLTLKMVGFELRIVLPPSLVPEDKNVELSDGSRSIVIGADELELLSLGRDDAPSTSDVTMSVLQQRLSLRSFVTSIVLNDNDESTIEHPILEPFSYCTDVKRVGERFGGFLTGLDVKGVVESVQSIADSLRSTSGLTLHLGNVQTETIMQLGMLVLPPPSKSVESERYASSKSSTTVTDSVSISDSSSFTFPLPSVSLVLYEDTRFVVTDIIMRYKADGSVCSIEASKMKYTTLSKPVQGTEISYEGDVLMVRVDDEVDVMVLIKNDVDNDATSARQTNATAIPPAPCPIDMAINMIAVRKDADGSSMKLKSLKLYANPAHDSTQVAIQFDDFKNQMLSLSKANICASVPVKEMNTINDFTFSVDKAEVKSGYSTNDWTSEFRPTHKHVTLSATSPTPIVKMPKANIASMRVQITWAGTGVKIKDTSLTIKAFKGKADTSSKDLINYYTTACLSRVPDFISNAEVLGLNVVDSTALNLGTWFGLATPFGAGGGIAAVTAVDVVKGAVNAGKRNRKVDESAGYRPGDFLRGVFYAAGEATRDGAIKRGKNVDEGNLIDWAVGATSGTSNYISDNKVKLGGATSGGVGFLYGMVLGGPVGAVVGE</sequence>
<dbReference type="PaxDb" id="35128-Thaps7725"/>
<dbReference type="HOGENOM" id="CLU_363916_0_0_1"/>
<dbReference type="AlphaFoldDB" id="B8C7C4"/>